<accession>A0A820AUV4</accession>
<feature type="non-terminal residue" evidence="1">
    <location>
        <position position="1"/>
    </location>
</feature>
<dbReference type="Proteomes" id="UP000663874">
    <property type="component" value="Unassembled WGS sequence"/>
</dbReference>
<sequence>VQLAVDYQLGRCDIEQYLPVITAKKD</sequence>
<dbReference type="EMBL" id="CAJOBE010016267">
    <property type="protein sequence ID" value="CAF4198642.1"/>
    <property type="molecule type" value="Genomic_DNA"/>
</dbReference>
<organism evidence="1 2">
    <name type="scientific">Rotaria sordida</name>
    <dbReference type="NCBI Taxonomy" id="392033"/>
    <lineage>
        <taxon>Eukaryota</taxon>
        <taxon>Metazoa</taxon>
        <taxon>Spiralia</taxon>
        <taxon>Gnathifera</taxon>
        <taxon>Rotifera</taxon>
        <taxon>Eurotatoria</taxon>
        <taxon>Bdelloidea</taxon>
        <taxon>Philodinida</taxon>
        <taxon>Philodinidae</taxon>
        <taxon>Rotaria</taxon>
    </lineage>
</organism>
<evidence type="ECO:0000313" key="2">
    <source>
        <dbReference type="Proteomes" id="UP000663874"/>
    </source>
</evidence>
<gene>
    <name evidence="1" type="ORF">FNK824_LOCUS36142</name>
</gene>
<dbReference type="AlphaFoldDB" id="A0A820AUV4"/>
<protein>
    <submittedName>
        <fullName evidence="1">Uncharacterized protein</fullName>
    </submittedName>
</protein>
<reference evidence="1" key="1">
    <citation type="submission" date="2021-02" db="EMBL/GenBank/DDBJ databases">
        <authorList>
            <person name="Nowell W R."/>
        </authorList>
    </citation>
    <scope>NUCLEOTIDE SEQUENCE</scope>
</reference>
<comment type="caution">
    <text evidence="1">The sequence shown here is derived from an EMBL/GenBank/DDBJ whole genome shotgun (WGS) entry which is preliminary data.</text>
</comment>
<name>A0A820AUV4_9BILA</name>
<proteinExistence type="predicted"/>
<evidence type="ECO:0000313" key="1">
    <source>
        <dbReference type="EMBL" id="CAF4198642.1"/>
    </source>
</evidence>